<dbReference type="InterPro" id="IPR007460">
    <property type="entry name" value="BrnT_toxin"/>
</dbReference>
<organism evidence="1 2">
    <name type="scientific">Candidatus Electronema aureum</name>
    <dbReference type="NCBI Taxonomy" id="2005002"/>
    <lineage>
        <taxon>Bacteria</taxon>
        <taxon>Pseudomonadati</taxon>
        <taxon>Thermodesulfobacteriota</taxon>
        <taxon>Desulfobulbia</taxon>
        <taxon>Desulfobulbales</taxon>
        <taxon>Desulfobulbaceae</taxon>
        <taxon>Candidatus Electronema</taxon>
    </lineage>
</organism>
<sequence>MRIEYDSKKRQAALDERGLDFEDAPEVFNGPRRITWADTRQEYGECREITMGELAGRLVVIVHTGRGDSIRIISMRKANEREQRWFEKQFAEG</sequence>
<keyword evidence="2" id="KW-1185">Reference proteome</keyword>
<protein>
    <submittedName>
        <fullName evidence="1">Uncharacterized protein</fullName>
    </submittedName>
</protein>
<comment type="caution">
    <text evidence="1">The sequence shown here is derived from an EMBL/GenBank/DDBJ whole genome shotgun (WGS) entry which is preliminary data.</text>
</comment>
<evidence type="ECO:0000313" key="2">
    <source>
        <dbReference type="Proteomes" id="UP000316238"/>
    </source>
</evidence>
<name>A0A521G1U3_9BACT</name>
<dbReference type="Gene3D" id="3.10.450.530">
    <property type="entry name" value="Ribonuclease toxin, BrnT, of type II toxin-antitoxin system"/>
    <property type="match status" value="1"/>
</dbReference>
<gene>
    <name evidence="1" type="ORF">CDV28_11315</name>
</gene>
<dbReference type="InterPro" id="IPR038573">
    <property type="entry name" value="BrnT_sf"/>
</dbReference>
<dbReference type="Pfam" id="PF04365">
    <property type="entry name" value="BrnT_toxin"/>
    <property type="match status" value="1"/>
</dbReference>
<reference evidence="1" key="1">
    <citation type="submission" date="2017-07" db="EMBL/GenBank/DDBJ databases">
        <title>The cable genome - Insights into the physiology and evolution of filamentous bacteria capable of sulfide oxidation via long distance electron transfer.</title>
        <authorList>
            <person name="Thorup C."/>
            <person name="Bjerg J.T."/>
            <person name="Schreiber L."/>
            <person name="Nielsen L.P."/>
            <person name="Kjeldsen K.U."/>
            <person name="Boesen T."/>
            <person name="Boggild A."/>
            <person name="Meysman F."/>
            <person name="Geelhoed J."/>
            <person name="Schramm A."/>
        </authorList>
    </citation>
    <scope>NUCLEOTIDE SEQUENCE [LARGE SCALE GENOMIC DNA]</scope>
    <source>
        <strain evidence="1">GS</strain>
    </source>
</reference>
<evidence type="ECO:0000313" key="1">
    <source>
        <dbReference type="EMBL" id="TAA74987.1"/>
    </source>
</evidence>
<accession>A0A521G1U3</accession>
<dbReference type="Proteomes" id="UP000316238">
    <property type="component" value="Unassembled WGS sequence"/>
</dbReference>
<dbReference type="EMBL" id="NQJD01000013">
    <property type="protein sequence ID" value="TAA74987.1"/>
    <property type="molecule type" value="Genomic_DNA"/>
</dbReference>
<dbReference type="AlphaFoldDB" id="A0A521G1U3"/>
<proteinExistence type="predicted"/>